<dbReference type="GO" id="GO:0004721">
    <property type="term" value="F:phosphoprotein phosphatase activity"/>
    <property type="evidence" value="ECO:0007669"/>
    <property type="project" value="EnsemblPlants"/>
</dbReference>
<sequence length="784" mass="87174">MFWRMAGLSTASPVETILDKENYTLEELLDEDEIIQECKALNGRLINFLRERAQVEQLVRYIVEEAPEDAEKTRTFKFPFIACEIFTCEVDIILKALVEDEELMSILFSFLEPGRSHSTLLAGYFSKVVICLLLRKTVPLMNYIQAHQDVIGKLVDLIGITSIMEVLIRLIGADEHLYANYTDVMQWLEGTDVLEMIVDKFSSSDCPEVHANAAEALCAITRYAPPGITSKISSPSFVARLFRHALEDSRPKSVLVNSLSVCISLLDPKRLTSGAYYMYSRQMIQGSGITPNPETVDGMLESLGDLLKLLDVSSEDYVLLTTYGKLQPPLGKHRLKIIEFISVLVTVSSEAAEKELIRLGAVKRIVELFFEYPYNNFLHHHVEQIILSCLESKNSSFVEHLLHDCNLVGKMLEAERDSILATDPTKPTVPAEEKSPPRIGNIGHITRIANKLVQLGNNNGDIQSHLQENSEWVDYHTNVLPKRNAVENVFQWACGRPTALQDRARDSDDDDYQDRDYDVAALANNLSQAFRYGIYSNDDIDETHGSLERDDEDVYFDDESAEVVISSLRLGDDQESSSLFTNSNWFAFEDDNTVNERSTGTVASPSPKIEGTGAHEKNILHGDDDLADTATSEFPESKPSLNDPATEDMPKKSRETETESDKPPEWVEWRESSEYGETSDPTSDLDDTARPPCLPNGELQVESKDQVDEVSPASTDASPSDADVPVDALETEVGISQESSDVTSGSRPSESGDVKPNSQNDDSLHPEKPPITAEGSSGGSESKQ</sequence>
<dbReference type="InterPro" id="IPR007587">
    <property type="entry name" value="SAPS"/>
</dbReference>
<organism evidence="3 4">
    <name type="scientific">Coffea canephora</name>
    <name type="common">Robusta coffee</name>
    <dbReference type="NCBI Taxonomy" id="49390"/>
    <lineage>
        <taxon>Eukaryota</taxon>
        <taxon>Viridiplantae</taxon>
        <taxon>Streptophyta</taxon>
        <taxon>Embryophyta</taxon>
        <taxon>Tracheophyta</taxon>
        <taxon>Spermatophyta</taxon>
        <taxon>Magnoliopsida</taxon>
        <taxon>eudicotyledons</taxon>
        <taxon>Gunneridae</taxon>
        <taxon>Pentapetalae</taxon>
        <taxon>asterids</taxon>
        <taxon>lamiids</taxon>
        <taxon>Gentianales</taxon>
        <taxon>Rubiaceae</taxon>
        <taxon>Ixoroideae</taxon>
        <taxon>Gardenieae complex</taxon>
        <taxon>Bertiereae - Coffeeae clade</taxon>
        <taxon>Coffeeae</taxon>
        <taxon>Coffea</taxon>
    </lineage>
</organism>
<evidence type="ECO:0000256" key="1">
    <source>
        <dbReference type="ARBA" id="ARBA00006180"/>
    </source>
</evidence>
<dbReference type="Pfam" id="PF04499">
    <property type="entry name" value="SAPS"/>
    <property type="match status" value="1"/>
</dbReference>
<dbReference type="GO" id="GO:0019888">
    <property type="term" value="F:protein phosphatase regulator activity"/>
    <property type="evidence" value="ECO:0007669"/>
    <property type="project" value="TreeGrafter"/>
</dbReference>
<comment type="similarity">
    <text evidence="1">Belongs to the SAPS family.</text>
</comment>
<protein>
    <submittedName>
        <fullName evidence="3">Uncharacterized protein</fullName>
    </submittedName>
</protein>
<dbReference type="GO" id="GO:0019903">
    <property type="term" value="F:protein phosphatase binding"/>
    <property type="evidence" value="ECO:0007669"/>
    <property type="project" value="InterPro"/>
</dbReference>
<gene>
    <name evidence="3" type="ORF">GSCOC_T00020744001</name>
</gene>
<dbReference type="AlphaFoldDB" id="A0A068UBP5"/>
<dbReference type="STRING" id="49390.A0A068UBP5"/>
<feature type="compositionally biased region" description="Basic and acidic residues" evidence="2">
    <location>
        <begin position="613"/>
        <end position="624"/>
    </location>
</feature>
<dbReference type="Gramene" id="CDP05604">
    <property type="protein sequence ID" value="CDP05604"/>
    <property type="gene ID" value="GSCOC_T00020744001"/>
</dbReference>
<feature type="region of interest" description="Disordered" evidence="2">
    <location>
        <begin position="596"/>
        <end position="784"/>
    </location>
</feature>
<feature type="compositionally biased region" description="Basic and acidic residues" evidence="2">
    <location>
        <begin position="648"/>
        <end position="673"/>
    </location>
</feature>
<evidence type="ECO:0000256" key="2">
    <source>
        <dbReference type="SAM" id="MobiDB-lite"/>
    </source>
</evidence>
<evidence type="ECO:0000313" key="3">
    <source>
        <dbReference type="EMBL" id="CDP05604.1"/>
    </source>
</evidence>
<dbReference type="Proteomes" id="UP000295252">
    <property type="component" value="Chromosome XI"/>
</dbReference>
<reference evidence="4" key="1">
    <citation type="journal article" date="2014" name="Science">
        <title>The coffee genome provides insight into the convergent evolution of caffeine biosynthesis.</title>
        <authorList>
            <person name="Denoeud F."/>
            <person name="Carretero-Paulet L."/>
            <person name="Dereeper A."/>
            <person name="Droc G."/>
            <person name="Guyot R."/>
            <person name="Pietrella M."/>
            <person name="Zheng C."/>
            <person name="Alberti A."/>
            <person name="Anthony F."/>
            <person name="Aprea G."/>
            <person name="Aury J.M."/>
            <person name="Bento P."/>
            <person name="Bernard M."/>
            <person name="Bocs S."/>
            <person name="Campa C."/>
            <person name="Cenci A."/>
            <person name="Combes M.C."/>
            <person name="Crouzillat D."/>
            <person name="Da Silva C."/>
            <person name="Daddiego L."/>
            <person name="De Bellis F."/>
            <person name="Dussert S."/>
            <person name="Garsmeur O."/>
            <person name="Gayraud T."/>
            <person name="Guignon V."/>
            <person name="Jahn K."/>
            <person name="Jamilloux V."/>
            <person name="Joet T."/>
            <person name="Labadie K."/>
            <person name="Lan T."/>
            <person name="Leclercq J."/>
            <person name="Lepelley M."/>
            <person name="Leroy T."/>
            <person name="Li L.T."/>
            <person name="Librado P."/>
            <person name="Lopez L."/>
            <person name="Munoz A."/>
            <person name="Noel B."/>
            <person name="Pallavicini A."/>
            <person name="Perrotta G."/>
            <person name="Poncet V."/>
            <person name="Pot D."/>
            <person name="Priyono X."/>
            <person name="Rigoreau M."/>
            <person name="Rouard M."/>
            <person name="Rozas J."/>
            <person name="Tranchant-Dubreuil C."/>
            <person name="VanBuren R."/>
            <person name="Zhang Q."/>
            <person name="Andrade A.C."/>
            <person name="Argout X."/>
            <person name="Bertrand B."/>
            <person name="de Kochko A."/>
            <person name="Graziosi G."/>
            <person name="Henry R.J."/>
            <person name="Jayarama X."/>
            <person name="Ming R."/>
            <person name="Nagai C."/>
            <person name="Rounsley S."/>
            <person name="Sankoff D."/>
            <person name="Giuliano G."/>
            <person name="Albert V.A."/>
            <person name="Wincker P."/>
            <person name="Lashermes P."/>
        </authorList>
    </citation>
    <scope>NUCLEOTIDE SEQUENCE [LARGE SCALE GENOMIC DNA]</scope>
    <source>
        <strain evidence="4">cv. DH200-94</strain>
    </source>
</reference>
<dbReference type="PANTHER" id="PTHR12634:SF37">
    <property type="entry name" value="SIT4 PHOSPHATASE-ASSOCIATED FAMILY PROTEIN"/>
    <property type="match status" value="1"/>
</dbReference>
<dbReference type="InterPro" id="IPR016024">
    <property type="entry name" value="ARM-type_fold"/>
</dbReference>
<dbReference type="InParanoid" id="A0A068UBP5"/>
<dbReference type="OrthoDB" id="295029at2759"/>
<keyword evidence="4" id="KW-1185">Reference proteome</keyword>
<proteinExistence type="inferred from homology"/>
<evidence type="ECO:0000313" key="4">
    <source>
        <dbReference type="Proteomes" id="UP000295252"/>
    </source>
</evidence>
<name>A0A068UBP5_COFCA</name>
<accession>A0A068UBP5</accession>
<dbReference type="OMA" id="RQMTHGS"/>
<dbReference type="FunCoup" id="A0A068UBP5">
    <property type="interactions" value="2878"/>
</dbReference>
<dbReference type="EMBL" id="HG739101">
    <property type="protein sequence ID" value="CDP05604.1"/>
    <property type="molecule type" value="Genomic_DNA"/>
</dbReference>
<feature type="compositionally biased region" description="Polar residues" evidence="2">
    <location>
        <begin position="734"/>
        <end position="749"/>
    </location>
</feature>
<dbReference type="PANTHER" id="PTHR12634">
    <property type="entry name" value="SIT4 YEAST -ASSOCIATING PROTEIN-RELATED"/>
    <property type="match status" value="1"/>
</dbReference>
<feature type="compositionally biased region" description="Low complexity" evidence="2">
    <location>
        <begin position="710"/>
        <end position="725"/>
    </location>
</feature>
<dbReference type="PhylomeDB" id="A0A068UBP5"/>
<dbReference type="SUPFAM" id="SSF48371">
    <property type="entry name" value="ARM repeat"/>
    <property type="match status" value="1"/>
</dbReference>